<dbReference type="PANTHER" id="PTHR13609">
    <property type="entry name" value="UBIQUITIN DOMAIN CONTAINING 1 PROTEIN-RELATED"/>
    <property type="match status" value="1"/>
</dbReference>
<proteinExistence type="predicted"/>
<feature type="compositionally biased region" description="Polar residues" evidence="1">
    <location>
        <begin position="14"/>
        <end position="27"/>
    </location>
</feature>
<feature type="domain" description="DC-UbP/UBTD2 N-terminal" evidence="2">
    <location>
        <begin position="91"/>
        <end position="171"/>
    </location>
</feature>
<dbReference type="InParanoid" id="A0A078AC52"/>
<dbReference type="SUPFAM" id="SSF54236">
    <property type="entry name" value="Ubiquitin-like"/>
    <property type="match status" value="1"/>
</dbReference>
<dbReference type="InterPro" id="IPR032752">
    <property type="entry name" value="DC-UbP/UBTD2_N"/>
</dbReference>
<dbReference type="InterPro" id="IPR039869">
    <property type="entry name" value="UBTD1/2"/>
</dbReference>
<organism evidence="3 4">
    <name type="scientific">Stylonychia lemnae</name>
    <name type="common">Ciliate</name>
    <dbReference type="NCBI Taxonomy" id="5949"/>
    <lineage>
        <taxon>Eukaryota</taxon>
        <taxon>Sar</taxon>
        <taxon>Alveolata</taxon>
        <taxon>Ciliophora</taxon>
        <taxon>Intramacronucleata</taxon>
        <taxon>Spirotrichea</taxon>
        <taxon>Stichotrichia</taxon>
        <taxon>Sporadotrichida</taxon>
        <taxon>Oxytrichidae</taxon>
        <taxon>Stylonychinae</taxon>
        <taxon>Stylonychia</taxon>
    </lineage>
</organism>
<dbReference type="OrthoDB" id="285201at2759"/>
<sequence>MGCCVSQNEQRAFVNVNGNPVNPHQNASSQRSQEERPRRSLPPPAMPNSSQSNQNSAQNAARITYLQNPGVEKVIAGQVSGEGIKRTPAYETPLTSHELNKWRQEFWETRTQGHSHIWQLLRNACSETHDTAEALILATGLTMPQNSLTLVIDENGVYYRVPICCINEPMNYSVNFQDEKLKGKAKPPEKLYNALKVRSSKGDCVLKASNWDSVIQFKQKYINAINDNALKVENIRMFCLGKEFKDDLFLYSYDMVDEMAVQAMFKK</sequence>
<reference evidence="3 4" key="1">
    <citation type="submission" date="2014-06" db="EMBL/GenBank/DDBJ databases">
        <authorList>
            <person name="Swart Estienne"/>
        </authorList>
    </citation>
    <scope>NUCLEOTIDE SEQUENCE [LARGE SCALE GENOMIC DNA]</scope>
    <source>
        <strain evidence="3 4">130c</strain>
    </source>
</reference>
<dbReference type="Proteomes" id="UP000039865">
    <property type="component" value="Unassembled WGS sequence"/>
</dbReference>
<evidence type="ECO:0000256" key="1">
    <source>
        <dbReference type="SAM" id="MobiDB-lite"/>
    </source>
</evidence>
<dbReference type="InterPro" id="IPR038169">
    <property type="entry name" value="DC-UbP/UBTD2_N_sf"/>
</dbReference>
<dbReference type="EMBL" id="CCKQ01008399">
    <property type="protein sequence ID" value="CDW79860.1"/>
    <property type="molecule type" value="Genomic_DNA"/>
</dbReference>
<dbReference type="AlphaFoldDB" id="A0A078AC52"/>
<dbReference type="Gene3D" id="1.20.225.20">
    <property type="entry name" value="Ub domain-containing protein, DC-UbP/UBTD2, N-terminal domain"/>
    <property type="match status" value="1"/>
</dbReference>
<evidence type="ECO:0000313" key="4">
    <source>
        <dbReference type="Proteomes" id="UP000039865"/>
    </source>
</evidence>
<keyword evidence="4" id="KW-1185">Reference proteome</keyword>
<dbReference type="InterPro" id="IPR029071">
    <property type="entry name" value="Ubiquitin-like_domsf"/>
</dbReference>
<evidence type="ECO:0000259" key="2">
    <source>
        <dbReference type="Pfam" id="PF16455"/>
    </source>
</evidence>
<accession>A0A078AC52</accession>
<dbReference type="OMA" id="GTGGECQ"/>
<dbReference type="Pfam" id="PF16455">
    <property type="entry name" value="UBD"/>
    <property type="match status" value="1"/>
</dbReference>
<feature type="compositionally biased region" description="Low complexity" evidence="1">
    <location>
        <begin position="47"/>
        <end position="58"/>
    </location>
</feature>
<feature type="region of interest" description="Disordered" evidence="1">
    <location>
        <begin position="14"/>
        <end position="58"/>
    </location>
</feature>
<gene>
    <name evidence="3" type="primary">Contig9097.g9730</name>
    <name evidence="3" type="ORF">STYLEM_8852</name>
</gene>
<evidence type="ECO:0000313" key="3">
    <source>
        <dbReference type="EMBL" id="CDW79860.1"/>
    </source>
</evidence>
<protein>
    <recommendedName>
        <fullName evidence="2">DC-UbP/UBTD2 N-terminal domain-containing protein</fullName>
    </recommendedName>
</protein>
<name>A0A078AC52_STYLE</name>